<organism evidence="10 11">
    <name type="scientific">Candidatus Thiodiazotropha endoloripes</name>
    <dbReference type="NCBI Taxonomy" id="1818881"/>
    <lineage>
        <taxon>Bacteria</taxon>
        <taxon>Pseudomonadati</taxon>
        <taxon>Pseudomonadota</taxon>
        <taxon>Gammaproteobacteria</taxon>
        <taxon>Chromatiales</taxon>
        <taxon>Sedimenticolaceae</taxon>
        <taxon>Candidatus Thiodiazotropha</taxon>
    </lineage>
</organism>
<dbReference type="CDD" id="cd07984">
    <property type="entry name" value="LPLAT_LABLAT-like"/>
    <property type="match status" value="1"/>
</dbReference>
<dbReference type="PANTHER" id="PTHR30606:SF9">
    <property type="entry name" value="LIPID A BIOSYNTHESIS LAUROYLTRANSFERASE"/>
    <property type="match status" value="1"/>
</dbReference>
<name>A0A1E2UNI9_9GAMM</name>
<dbReference type="GO" id="GO:0005886">
    <property type="term" value="C:plasma membrane"/>
    <property type="evidence" value="ECO:0007669"/>
    <property type="project" value="UniProtKB-SubCell"/>
</dbReference>
<dbReference type="PANTHER" id="PTHR30606">
    <property type="entry name" value="LIPID A BIOSYNTHESIS LAUROYL ACYLTRANSFERASE"/>
    <property type="match status" value="1"/>
</dbReference>
<comment type="catalytic activity">
    <reaction evidence="9">
        <text>an alpha-Kdo-(2-&gt;4)-alpha-Kdo-(2-&gt;6)-lipid IVA + a fatty acyl-[ACP] = an alpha-Kdo-(2-&gt;4)-alpha-Kdo-(2-&gt;6)-(acyl)-lipid IVA + holo-[ACP]</text>
        <dbReference type="Rhea" id="RHEA:69396"/>
        <dbReference type="Rhea" id="RHEA-COMP:9685"/>
        <dbReference type="Rhea" id="RHEA-COMP:14125"/>
        <dbReference type="ChEBI" id="CHEBI:64479"/>
        <dbReference type="ChEBI" id="CHEBI:138651"/>
        <dbReference type="ChEBI" id="CHEBI:176429"/>
        <dbReference type="ChEBI" id="CHEBI:176430"/>
        <dbReference type="EC" id="2.3.1.241"/>
    </reaction>
</comment>
<protein>
    <recommendedName>
        <fullName evidence="9">Lipid A biosynthesis acyltransferase</fullName>
        <ecNumber evidence="9">2.3.1.241</ecNumber>
    </recommendedName>
    <alternativeName>
        <fullName evidence="9">Kdo(2)-lipid IV(A) acyltransferase</fullName>
    </alternativeName>
</protein>
<dbReference type="HAMAP" id="MF_01942">
    <property type="entry name" value="Lipid_A_LpxL_LpxP"/>
    <property type="match status" value="1"/>
</dbReference>
<dbReference type="RefSeq" id="WP_071933762.1">
    <property type="nucleotide sequence ID" value="NZ_LVJY01000003.1"/>
</dbReference>
<comment type="subcellular location">
    <subcellularLocation>
        <location evidence="9">Cell inner membrane</location>
        <topology evidence="9">Single-pass membrane protein</topology>
    </subcellularLocation>
</comment>
<dbReference type="NCBIfam" id="TIGR02207">
    <property type="entry name" value="lipid_A_htrB"/>
    <property type="match status" value="1"/>
</dbReference>
<gene>
    <name evidence="9" type="primary">lpxL</name>
    <name evidence="10" type="ORF">A3196_05465</name>
</gene>
<evidence type="ECO:0000256" key="1">
    <source>
        <dbReference type="ARBA" id="ARBA00022475"/>
    </source>
</evidence>
<feature type="short sequence motif" description="HXXXXD motif" evidence="9">
    <location>
        <begin position="131"/>
        <end position="136"/>
    </location>
</feature>
<comment type="function">
    <text evidence="9">Catalyzes the transfer of an acyl chain from an acyl-[acyl-carrier-protein] (ACP) to a Kdo(2)-lipid IV(A) to form a Kdo(2)-(acyl)-lipid IV(A).</text>
</comment>
<evidence type="ECO:0000256" key="8">
    <source>
        <dbReference type="ARBA" id="ARBA00023315"/>
    </source>
</evidence>
<dbReference type="STRING" id="1818881.A3196_05465"/>
<sequence>MAKRRKHSLYSPINWPAWMGLGLLWLISQWLPYRMALPLGRGIGRAVYRLSPKRRHIARVNLQICFADKSADEIERLLKQHFASLGVGMLMIGFAWWAKDSKLQPLVEIEGLEHLQNSLEQGRGVILLSAHFTDLEITGRLLSLFQPIAVMYRPHENPVIEWAFTRNRQQRFEAAIPRNEIRQVVRTLKKNLPVWYAPDQSFKGPNSTLAPFFGEPAGTNTATSRLAKISKADTILFSGYRKADESGYKLIIHPPLEDFPTEDLPADAARINGLIEQAVGYAPEQYLWIHRRFKKRKVIPDPY</sequence>
<dbReference type="PIRSF" id="PIRSF026649">
    <property type="entry name" value="MsbB"/>
    <property type="match status" value="1"/>
</dbReference>
<dbReference type="Pfam" id="PF03279">
    <property type="entry name" value="Lip_A_acyltrans"/>
    <property type="match status" value="1"/>
</dbReference>
<evidence type="ECO:0000256" key="4">
    <source>
        <dbReference type="ARBA" id="ARBA00022692"/>
    </source>
</evidence>
<reference evidence="10 11" key="1">
    <citation type="submission" date="2016-03" db="EMBL/GenBank/DDBJ databases">
        <title>Chemosynthetic sulphur-oxidizing symbionts of marine invertebrate animals are capable of nitrogen fixation.</title>
        <authorList>
            <person name="Petersen J.M."/>
            <person name="Kemper A."/>
            <person name="Gruber-Vodicka H."/>
            <person name="Cardini U."/>
            <person name="Geest Mvander."/>
            <person name="Kleiner M."/>
            <person name="Bulgheresi S."/>
            <person name="Fussmann M."/>
            <person name="Herbold C."/>
            <person name="Seah B.K.B."/>
            <person name="Antony C.Paul."/>
            <person name="Liu D."/>
            <person name="Belitz A."/>
            <person name="Weber M."/>
        </authorList>
    </citation>
    <scope>NUCLEOTIDE SEQUENCE [LARGE SCALE GENOMIC DNA]</scope>
    <source>
        <strain evidence="10">G_D</strain>
    </source>
</reference>
<evidence type="ECO:0000256" key="3">
    <source>
        <dbReference type="ARBA" id="ARBA00022679"/>
    </source>
</evidence>
<comment type="caution">
    <text evidence="10">The sequence shown here is derived from an EMBL/GenBank/DDBJ whole genome shotgun (WGS) entry which is preliminary data.</text>
</comment>
<keyword evidence="4 9" id="KW-0812">Transmembrane</keyword>
<dbReference type="GO" id="GO:0008913">
    <property type="term" value="F:Kdo2-lipid IVA acyltransferase activity"/>
    <property type="evidence" value="ECO:0007669"/>
    <property type="project" value="UniProtKB-EC"/>
</dbReference>
<dbReference type="InterPro" id="IPR011920">
    <property type="entry name" value="Lipid_A_LpxL_LpxP"/>
</dbReference>
<accession>A0A1E2UNI9</accession>
<feature type="transmembrane region" description="Helical" evidence="9">
    <location>
        <begin position="12"/>
        <end position="31"/>
    </location>
</feature>
<dbReference type="GO" id="GO:0009245">
    <property type="term" value="P:lipid A biosynthetic process"/>
    <property type="evidence" value="ECO:0007669"/>
    <property type="project" value="InterPro"/>
</dbReference>
<keyword evidence="1 9" id="KW-1003">Cell membrane</keyword>
<comment type="pathway">
    <text evidence="9">Glycolipid biosynthesis; KDO(2)-lipid A biosynthesis; KDO(2)-lipid A from CMP-3-deoxy-D-manno-octulosonate and lipid IV(A): step 3/4.</text>
</comment>
<dbReference type="InterPro" id="IPR004960">
    <property type="entry name" value="LipA_acyltrans"/>
</dbReference>
<dbReference type="GO" id="GO:0009103">
    <property type="term" value="P:lipopolysaccharide biosynthetic process"/>
    <property type="evidence" value="ECO:0007669"/>
    <property type="project" value="UniProtKB-UniRule"/>
</dbReference>
<comment type="similarity">
    <text evidence="9">Belongs to the LpxL/LpxM/LpxP family.</text>
</comment>
<dbReference type="Proteomes" id="UP000094849">
    <property type="component" value="Unassembled WGS sequence"/>
</dbReference>
<evidence type="ECO:0000313" key="10">
    <source>
        <dbReference type="EMBL" id="ODB96259.1"/>
    </source>
</evidence>
<dbReference type="UniPathway" id="UPA00360">
    <property type="reaction ID" value="UER00485"/>
</dbReference>
<dbReference type="UniPathway" id="UPA00030"/>
<keyword evidence="8 9" id="KW-0012">Acyltransferase</keyword>
<keyword evidence="5 9" id="KW-0448">Lipopolysaccharide biosynthesis</keyword>
<dbReference type="EC" id="2.3.1.241" evidence="9"/>
<proteinExistence type="inferred from homology"/>
<keyword evidence="11" id="KW-1185">Reference proteome</keyword>
<evidence type="ECO:0000256" key="2">
    <source>
        <dbReference type="ARBA" id="ARBA00022519"/>
    </source>
</evidence>
<dbReference type="GO" id="GO:0036104">
    <property type="term" value="P:Kdo2-lipid A biosynthetic process"/>
    <property type="evidence" value="ECO:0007669"/>
    <property type="project" value="UniProtKB-UniRule"/>
</dbReference>
<keyword evidence="7 9" id="KW-0472">Membrane</keyword>
<keyword evidence="3 9" id="KW-0808">Transferase</keyword>
<dbReference type="EMBL" id="LVJZ01000003">
    <property type="protein sequence ID" value="ODB96259.1"/>
    <property type="molecule type" value="Genomic_DNA"/>
</dbReference>
<evidence type="ECO:0000256" key="9">
    <source>
        <dbReference type="HAMAP-Rule" id="MF_01942"/>
    </source>
</evidence>
<comment type="pathway">
    <text evidence="9">Bacterial outer membrane biogenesis; lipopolysaccharide biosynthesis.</text>
</comment>
<evidence type="ECO:0000256" key="5">
    <source>
        <dbReference type="ARBA" id="ARBA00022985"/>
    </source>
</evidence>
<keyword evidence="6 9" id="KW-1133">Transmembrane helix</keyword>
<evidence type="ECO:0000256" key="6">
    <source>
        <dbReference type="ARBA" id="ARBA00022989"/>
    </source>
</evidence>
<dbReference type="AlphaFoldDB" id="A0A1E2UNI9"/>
<keyword evidence="2 9" id="KW-0997">Cell inner membrane</keyword>
<evidence type="ECO:0000313" key="11">
    <source>
        <dbReference type="Proteomes" id="UP000094849"/>
    </source>
</evidence>
<dbReference type="OrthoDB" id="9803456at2"/>
<evidence type="ECO:0000256" key="7">
    <source>
        <dbReference type="ARBA" id="ARBA00023136"/>
    </source>
</evidence>